<evidence type="ECO:0000313" key="3">
    <source>
        <dbReference type="Proteomes" id="UP000244334"/>
    </source>
</evidence>
<sequence>MAVNKELAVTRRNQETLRDTERKLSARRLPDADDSTPADIKSEDDANP</sequence>
<evidence type="ECO:0000313" key="2">
    <source>
        <dbReference type="EMBL" id="RAP72233.1"/>
    </source>
</evidence>
<evidence type="ECO:0000256" key="1">
    <source>
        <dbReference type="SAM" id="MobiDB-lite"/>
    </source>
</evidence>
<proteinExistence type="predicted"/>
<keyword evidence="3" id="KW-1185">Reference proteome</keyword>
<accession>A0A328TS28</accession>
<protein>
    <submittedName>
        <fullName evidence="2">Uncharacterized protein</fullName>
    </submittedName>
</protein>
<feature type="compositionally biased region" description="Basic and acidic residues" evidence="1">
    <location>
        <begin position="8"/>
        <end position="31"/>
    </location>
</feature>
<dbReference type="AlphaFoldDB" id="A0A328TS28"/>
<dbReference type="EMBL" id="LJAM02000052">
    <property type="protein sequence ID" value="RAP72233.1"/>
    <property type="molecule type" value="Genomic_DNA"/>
</dbReference>
<organism evidence="2 3">
    <name type="scientific">Candidatus Erwinia dacicola</name>
    <dbReference type="NCBI Taxonomy" id="252393"/>
    <lineage>
        <taxon>Bacteria</taxon>
        <taxon>Pseudomonadati</taxon>
        <taxon>Pseudomonadota</taxon>
        <taxon>Gammaproteobacteria</taxon>
        <taxon>Enterobacterales</taxon>
        <taxon>Erwiniaceae</taxon>
        <taxon>Erwinia</taxon>
    </lineage>
</organism>
<feature type="region of interest" description="Disordered" evidence="1">
    <location>
        <begin position="1"/>
        <end position="48"/>
    </location>
</feature>
<reference evidence="2" key="1">
    <citation type="submission" date="2018-04" db="EMBL/GenBank/DDBJ databases">
        <title>Genomes of the Obligate Erwinia dacicola and Facultative Enterobacter sp. OLF Endosymbionts of the Olive Fruit fly, Bactrocera oleae.</title>
        <authorList>
            <person name="Estes A.M."/>
            <person name="Hearn D.J."/>
            <person name="Agarwal S."/>
            <person name="Pierson E.A."/>
            <person name="Dunning-Hotopp J.C."/>
        </authorList>
    </citation>
    <scope>NUCLEOTIDE SEQUENCE [LARGE SCALE GENOMIC DNA]</scope>
    <source>
        <strain evidence="2">Oroville</strain>
    </source>
</reference>
<name>A0A328TS28_9GAMM</name>
<gene>
    <name evidence="2" type="ORF">ACZ87_00945</name>
</gene>
<dbReference type="Proteomes" id="UP000244334">
    <property type="component" value="Unassembled WGS sequence"/>
</dbReference>
<comment type="caution">
    <text evidence="2">The sequence shown here is derived from an EMBL/GenBank/DDBJ whole genome shotgun (WGS) entry which is preliminary data.</text>
</comment>